<reference evidence="1" key="2">
    <citation type="journal article" date="2015" name="Data Brief">
        <title>Shoot transcriptome of the giant reed, Arundo donax.</title>
        <authorList>
            <person name="Barrero R.A."/>
            <person name="Guerrero F.D."/>
            <person name="Moolhuijzen P."/>
            <person name="Goolsby J.A."/>
            <person name="Tidwell J."/>
            <person name="Bellgard S.E."/>
            <person name="Bellgard M.I."/>
        </authorList>
    </citation>
    <scope>NUCLEOTIDE SEQUENCE</scope>
    <source>
        <tissue evidence="1">Shoot tissue taken approximately 20 cm above the soil surface</tissue>
    </source>
</reference>
<proteinExistence type="predicted"/>
<evidence type="ECO:0000313" key="1">
    <source>
        <dbReference type="EMBL" id="JAE34453.1"/>
    </source>
</evidence>
<reference evidence="1" key="1">
    <citation type="submission" date="2014-09" db="EMBL/GenBank/DDBJ databases">
        <authorList>
            <person name="Magalhaes I.L.F."/>
            <person name="Oliveira U."/>
            <person name="Santos F.R."/>
            <person name="Vidigal T.H.D.A."/>
            <person name="Brescovit A.D."/>
            <person name="Santos A.J."/>
        </authorList>
    </citation>
    <scope>NUCLEOTIDE SEQUENCE</scope>
    <source>
        <tissue evidence="1">Shoot tissue taken approximately 20 cm above the soil surface</tissue>
    </source>
</reference>
<accession>A0A0A9HNI4</accession>
<organism evidence="1">
    <name type="scientific">Arundo donax</name>
    <name type="common">Giant reed</name>
    <name type="synonym">Donax arundinaceus</name>
    <dbReference type="NCBI Taxonomy" id="35708"/>
    <lineage>
        <taxon>Eukaryota</taxon>
        <taxon>Viridiplantae</taxon>
        <taxon>Streptophyta</taxon>
        <taxon>Embryophyta</taxon>
        <taxon>Tracheophyta</taxon>
        <taxon>Spermatophyta</taxon>
        <taxon>Magnoliopsida</taxon>
        <taxon>Liliopsida</taxon>
        <taxon>Poales</taxon>
        <taxon>Poaceae</taxon>
        <taxon>PACMAD clade</taxon>
        <taxon>Arundinoideae</taxon>
        <taxon>Arundineae</taxon>
        <taxon>Arundo</taxon>
    </lineage>
</organism>
<name>A0A0A9HNI4_ARUDO</name>
<dbReference type="EMBL" id="GBRH01163443">
    <property type="protein sequence ID" value="JAE34453.1"/>
    <property type="molecule type" value="Transcribed_RNA"/>
</dbReference>
<dbReference type="AlphaFoldDB" id="A0A0A9HNI4"/>
<sequence>MNSISVSRINFCSTGLSDNN</sequence>
<protein>
    <submittedName>
        <fullName evidence="1">Uncharacterized protein</fullName>
    </submittedName>
</protein>